<organism evidence="1 2">
    <name type="scientific">Syphacia muris</name>
    <dbReference type="NCBI Taxonomy" id="451379"/>
    <lineage>
        <taxon>Eukaryota</taxon>
        <taxon>Metazoa</taxon>
        <taxon>Ecdysozoa</taxon>
        <taxon>Nematoda</taxon>
        <taxon>Chromadorea</taxon>
        <taxon>Rhabditida</taxon>
        <taxon>Spirurina</taxon>
        <taxon>Oxyuridomorpha</taxon>
        <taxon>Oxyuroidea</taxon>
        <taxon>Oxyuridae</taxon>
        <taxon>Syphacia</taxon>
    </lineage>
</organism>
<keyword evidence="1" id="KW-1185">Reference proteome</keyword>
<dbReference type="Proteomes" id="UP000046393">
    <property type="component" value="Unplaced"/>
</dbReference>
<accession>A0A0N5AZ84</accession>
<proteinExistence type="predicted"/>
<name>A0A0N5AZ84_9BILA</name>
<evidence type="ECO:0000313" key="2">
    <source>
        <dbReference type="WBParaSite" id="SMUV_0001030501-mRNA-1"/>
    </source>
</evidence>
<reference evidence="2" key="1">
    <citation type="submission" date="2017-02" db="UniProtKB">
        <authorList>
            <consortium name="WormBaseParasite"/>
        </authorList>
    </citation>
    <scope>IDENTIFICATION</scope>
</reference>
<dbReference type="WBParaSite" id="SMUV_0001030501-mRNA-1">
    <property type="protein sequence ID" value="SMUV_0001030501-mRNA-1"/>
    <property type="gene ID" value="SMUV_0001030501"/>
</dbReference>
<dbReference type="AlphaFoldDB" id="A0A0N5AZ84"/>
<evidence type="ECO:0000313" key="1">
    <source>
        <dbReference type="Proteomes" id="UP000046393"/>
    </source>
</evidence>
<protein>
    <submittedName>
        <fullName evidence="2">SPAT7 protein</fullName>
    </submittedName>
</protein>
<sequence length="132" mass="15165">KYFRKHKAALEAAAATQTQEKSVVSSDRTTSDKDISRFCDTMTSKTASVEKKPVLERHRPTLNSVEEKAALIIQNAFRKYRRNLRYHRYHKNNATSFNEHILSSICGVKCDMKKRRPSLSNESSNTRGYLLA</sequence>